<evidence type="ECO:0000259" key="6">
    <source>
        <dbReference type="PROSITE" id="PS50853"/>
    </source>
</evidence>
<gene>
    <name evidence="7" type="ORF">F5544_07210</name>
</gene>
<keyword evidence="2 7" id="KW-0378">Hydrolase</keyword>
<dbReference type="InterPro" id="IPR029052">
    <property type="entry name" value="Metallo-depent_PP-like"/>
</dbReference>
<dbReference type="SUPFAM" id="SSF56300">
    <property type="entry name" value="Metallo-dependent phosphatases"/>
    <property type="match status" value="1"/>
</dbReference>
<reference evidence="7 8" key="1">
    <citation type="journal article" date="2019" name="ACS Chem. Biol.">
        <title>Identification and Mobilization of a Cryptic Antibiotic Biosynthesis Gene Locus from a Human-Pathogenic Nocardia Isolate.</title>
        <authorList>
            <person name="Herisse M."/>
            <person name="Ishida K."/>
            <person name="Porter J.L."/>
            <person name="Howden B."/>
            <person name="Hertweck C."/>
            <person name="Stinear T.P."/>
            <person name="Pidot S.J."/>
        </authorList>
    </citation>
    <scope>NUCLEOTIDE SEQUENCE [LARGE SCALE GENOMIC DNA]</scope>
    <source>
        <strain evidence="7 8">AUSMDU00012717</strain>
    </source>
</reference>
<evidence type="ECO:0000256" key="2">
    <source>
        <dbReference type="ARBA" id="ARBA00022801"/>
    </source>
</evidence>
<dbReference type="Proteomes" id="UP000503540">
    <property type="component" value="Chromosome"/>
</dbReference>
<dbReference type="Pfam" id="PF00149">
    <property type="entry name" value="Metallophos"/>
    <property type="match status" value="1"/>
</dbReference>
<sequence length="482" mass="51928">MERGRSVPDSRARTDPRAMSCCGPSRRTVLGAIGLAATLPMLNTGRGGAQANPLFATDLEVVTITDTSVIITWTTCSPDAAGRPLPADADAEVLLGPADGLGPLVQVYYDAAPTPYHYAEIYGLEPGRTYRFEARSRGVRATPALNLVSGAPGTPESTGEFTTLTPPPGRLLHTIALSNDVHYGETISGIIADGLPPGFSQDVPPYPEVMLAALLDDARARGAERLLVAGDLTAEATPEQSRAVRARLDSWGVLGRDYLVARGNHDRPHIGADYAGCPVYAGDHRDCWGEQFLPRQELTEHTLGELRIIGLDTSQLDGSGGSIERPQLDRLGEILRADPDRPTVVFGHHPVTAESGLTNIAGPAFVLDAPTSAELQGMYERAPGVFLQHSGHTHRNRRTRPDANCAVEFLEVAAVKEYPGGYSLLRVYEGGYMVNFYKTRSPGARLWSTTTRGEYYGFYPDYTLGTCADRNHAVSRDFSGLV</sequence>
<evidence type="ECO:0000313" key="7">
    <source>
        <dbReference type="EMBL" id="QIS09349.1"/>
    </source>
</evidence>
<dbReference type="GO" id="GO:0046872">
    <property type="term" value="F:metal ion binding"/>
    <property type="evidence" value="ECO:0007669"/>
    <property type="project" value="UniProtKB-KW"/>
</dbReference>
<evidence type="ECO:0000256" key="5">
    <source>
        <dbReference type="SAM" id="MobiDB-lite"/>
    </source>
</evidence>
<dbReference type="KEGG" id="nah:F5544_07210"/>
<dbReference type="Gene3D" id="3.60.21.10">
    <property type="match status" value="1"/>
</dbReference>
<evidence type="ECO:0000313" key="8">
    <source>
        <dbReference type="Proteomes" id="UP000503540"/>
    </source>
</evidence>
<feature type="region of interest" description="Disordered" evidence="5">
    <location>
        <begin position="145"/>
        <end position="165"/>
    </location>
</feature>
<dbReference type="PROSITE" id="PS50853">
    <property type="entry name" value="FN3"/>
    <property type="match status" value="1"/>
</dbReference>
<name>A0A6G9Y808_9NOCA</name>
<dbReference type="EMBL" id="CP046172">
    <property type="protein sequence ID" value="QIS09349.1"/>
    <property type="molecule type" value="Genomic_DNA"/>
</dbReference>
<dbReference type="InterPro" id="IPR006311">
    <property type="entry name" value="TAT_signal"/>
</dbReference>
<organism evidence="7 8">
    <name type="scientific">Nocardia arthritidis</name>
    <dbReference type="NCBI Taxonomy" id="228602"/>
    <lineage>
        <taxon>Bacteria</taxon>
        <taxon>Bacillati</taxon>
        <taxon>Actinomycetota</taxon>
        <taxon>Actinomycetes</taxon>
        <taxon>Mycobacteriales</taxon>
        <taxon>Nocardiaceae</taxon>
        <taxon>Nocardia</taxon>
    </lineage>
</organism>
<evidence type="ECO:0000256" key="3">
    <source>
        <dbReference type="ARBA" id="ARBA00023004"/>
    </source>
</evidence>
<accession>A0A6G9Y808</accession>
<evidence type="ECO:0000256" key="1">
    <source>
        <dbReference type="ARBA" id="ARBA00022723"/>
    </source>
</evidence>
<keyword evidence="1" id="KW-0479">Metal-binding</keyword>
<protein>
    <submittedName>
        <fullName evidence="7">Phosphohydrolase</fullName>
    </submittedName>
</protein>
<proteinExistence type="inferred from homology"/>
<dbReference type="InterPro" id="IPR050884">
    <property type="entry name" value="CNP_phosphodiesterase-III"/>
</dbReference>
<dbReference type="PROSITE" id="PS51318">
    <property type="entry name" value="TAT"/>
    <property type="match status" value="1"/>
</dbReference>
<comment type="similarity">
    <text evidence="4">Belongs to the cyclic nucleotide phosphodiesterase class-III family.</text>
</comment>
<keyword evidence="3" id="KW-0408">Iron</keyword>
<dbReference type="CDD" id="cd00063">
    <property type="entry name" value="FN3"/>
    <property type="match status" value="1"/>
</dbReference>
<feature type="compositionally biased region" description="Polar residues" evidence="5">
    <location>
        <begin position="155"/>
        <end position="164"/>
    </location>
</feature>
<dbReference type="GO" id="GO:0016787">
    <property type="term" value="F:hydrolase activity"/>
    <property type="evidence" value="ECO:0007669"/>
    <property type="project" value="UniProtKB-KW"/>
</dbReference>
<dbReference type="InterPro" id="IPR003961">
    <property type="entry name" value="FN3_dom"/>
</dbReference>
<evidence type="ECO:0000256" key="4">
    <source>
        <dbReference type="ARBA" id="ARBA00025742"/>
    </source>
</evidence>
<dbReference type="InterPro" id="IPR004843">
    <property type="entry name" value="Calcineurin-like_PHP"/>
</dbReference>
<keyword evidence="8" id="KW-1185">Reference proteome</keyword>
<dbReference type="AlphaFoldDB" id="A0A6G9Y808"/>
<feature type="domain" description="Fibronectin type-III" evidence="6">
    <location>
        <begin position="55"/>
        <end position="168"/>
    </location>
</feature>
<dbReference type="PANTHER" id="PTHR42988:SF2">
    <property type="entry name" value="CYCLIC NUCLEOTIDE PHOSPHODIESTERASE CBUA0032-RELATED"/>
    <property type="match status" value="1"/>
</dbReference>
<dbReference type="PANTHER" id="PTHR42988">
    <property type="entry name" value="PHOSPHOHYDROLASE"/>
    <property type="match status" value="1"/>
</dbReference>